<name>C5LPL7_PERM5</name>
<evidence type="ECO:0000313" key="1">
    <source>
        <dbReference type="EMBL" id="EER01337.1"/>
    </source>
</evidence>
<dbReference type="InParanoid" id="C5LPL7"/>
<sequence>SKLRRNECIIVRIMRDCIILTSTPESHSLGQITMAEPDWLSTMGQNNSNHI</sequence>
<feature type="non-terminal residue" evidence="1">
    <location>
        <position position="1"/>
    </location>
</feature>
<accession>C5LPL7</accession>
<reference evidence="1 2" key="1">
    <citation type="submission" date="2008-07" db="EMBL/GenBank/DDBJ databases">
        <authorList>
            <person name="El-Sayed N."/>
            <person name="Caler E."/>
            <person name="Inman J."/>
            <person name="Amedeo P."/>
            <person name="Hass B."/>
            <person name="Wortman J."/>
        </authorList>
    </citation>
    <scope>NUCLEOTIDE SEQUENCE [LARGE SCALE GENOMIC DNA]</scope>
    <source>
        <strain evidence="2">ATCC 50983 / TXsc</strain>
    </source>
</reference>
<dbReference type="RefSeq" id="XP_002768619.1">
    <property type="nucleotide sequence ID" value="XM_002768573.1"/>
</dbReference>
<dbReference type="GeneID" id="9058896"/>
<dbReference type="AlphaFoldDB" id="C5LPL7"/>
<dbReference type="Proteomes" id="UP000007800">
    <property type="component" value="Unassembled WGS sequence"/>
</dbReference>
<protein>
    <submittedName>
        <fullName evidence="1">Uncharacterized protein</fullName>
    </submittedName>
</protein>
<organism evidence="2">
    <name type="scientific">Perkinsus marinus (strain ATCC 50983 / TXsc)</name>
    <dbReference type="NCBI Taxonomy" id="423536"/>
    <lineage>
        <taxon>Eukaryota</taxon>
        <taxon>Sar</taxon>
        <taxon>Alveolata</taxon>
        <taxon>Perkinsozoa</taxon>
        <taxon>Perkinsea</taxon>
        <taxon>Perkinsida</taxon>
        <taxon>Perkinsidae</taxon>
        <taxon>Perkinsus</taxon>
    </lineage>
</organism>
<evidence type="ECO:0000313" key="2">
    <source>
        <dbReference type="Proteomes" id="UP000007800"/>
    </source>
</evidence>
<proteinExistence type="predicted"/>
<keyword evidence="2" id="KW-1185">Reference proteome</keyword>
<dbReference type="EMBL" id="GG684180">
    <property type="protein sequence ID" value="EER01337.1"/>
    <property type="molecule type" value="Genomic_DNA"/>
</dbReference>
<gene>
    <name evidence="1" type="ORF">Pmar_PMAR004210</name>
</gene>